<comment type="subcellular location">
    <subcellularLocation>
        <location evidence="1">Nucleus</location>
    </subcellularLocation>
</comment>
<feature type="domain" description="C2H2-type" evidence="13">
    <location>
        <begin position="717"/>
        <end position="744"/>
    </location>
</feature>
<keyword evidence="15" id="KW-1185">Reference proteome</keyword>
<dbReference type="InterPro" id="IPR036236">
    <property type="entry name" value="Znf_C2H2_sf"/>
</dbReference>
<keyword evidence="8" id="KW-0238">DNA-binding</keyword>
<feature type="domain" description="C2H2-type" evidence="13">
    <location>
        <begin position="913"/>
        <end position="940"/>
    </location>
</feature>
<keyword evidence="3" id="KW-0479">Metal-binding</keyword>
<dbReference type="Proteomes" id="UP000225706">
    <property type="component" value="Unassembled WGS sequence"/>
</dbReference>
<feature type="region of interest" description="Disordered" evidence="12">
    <location>
        <begin position="1"/>
        <end position="52"/>
    </location>
</feature>
<dbReference type="Pfam" id="PF00096">
    <property type="entry name" value="zf-C2H2"/>
    <property type="match status" value="14"/>
</dbReference>
<organism evidence="14 15">
    <name type="scientific">Stylophora pistillata</name>
    <name type="common">Smooth cauliflower coral</name>
    <dbReference type="NCBI Taxonomy" id="50429"/>
    <lineage>
        <taxon>Eukaryota</taxon>
        <taxon>Metazoa</taxon>
        <taxon>Cnidaria</taxon>
        <taxon>Anthozoa</taxon>
        <taxon>Hexacorallia</taxon>
        <taxon>Scleractinia</taxon>
        <taxon>Astrocoeniina</taxon>
        <taxon>Pocilloporidae</taxon>
        <taxon>Stylophora</taxon>
    </lineage>
</organism>
<dbReference type="GO" id="GO:0005634">
    <property type="term" value="C:nucleus"/>
    <property type="evidence" value="ECO:0007669"/>
    <property type="project" value="UniProtKB-SubCell"/>
</dbReference>
<dbReference type="FunFam" id="3.30.160.60:FF:000100">
    <property type="entry name" value="Zinc finger 45-like"/>
    <property type="match status" value="1"/>
</dbReference>
<dbReference type="GO" id="GO:0008270">
    <property type="term" value="F:zinc ion binding"/>
    <property type="evidence" value="ECO:0007669"/>
    <property type="project" value="UniProtKB-KW"/>
</dbReference>
<dbReference type="FunFam" id="3.30.160.60:FF:000202">
    <property type="entry name" value="Zinc finger protein 574"/>
    <property type="match status" value="1"/>
</dbReference>
<evidence type="ECO:0000256" key="12">
    <source>
        <dbReference type="SAM" id="MobiDB-lite"/>
    </source>
</evidence>
<dbReference type="FunFam" id="3.30.160.60:FF:001480">
    <property type="entry name" value="Si:cabz01071911.3"/>
    <property type="match status" value="1"/>
</dbReference>
<feature type="domain" description="C2H2-type" evidence="13">
    <location>
        <begin position="801"/>
        <end position="828"/>
    </location>
</feature>
<name>A0A2B4RM67_STYPI</name>
<evidence type="ECO:0000256" key="11">
    <source>
        <dbReference type="PROSITE-ProRule" id="PRU00042"/>
    </source>
</evidence>
<feature type="domain" description="C2H2-type" evidence="13">
    <location>
        <begin position="689"/>
        <end position="716"/>
    </location>
</feature>
<dbReference type="SMART" id="SM00355">
    <property type="entry name" value="ZnF_C2H2"/>
    <property type="match status" value="17"/>
</dbReference>
<dbReference type="Gene3D" id="3.30.160.60">
    <property type="entry name" value="Classic Zinc Finger"/>
    <property type="match status" value="17"/>
</dbReference>
<dbReference type="PROSITE" id="PS50157">
    <property type="entry name" value="ZINC_FINGER_C2H2_2"/>
    <property type="match status" value="17"/>
</dbReference>
<feature type="domain" description="C2H2-type" evidence="13">
    <location>
        <begin position="857"/>
        <end position="884"/>
    </location>
</feature>
<feature type="domain" description="C2H2-type" evidence="13">
    <location>
        <begin position="1025"/>
        <end position="1052"/>
    </location>
</feature>
<dbReference type="FunFam" id="3.30.160.60:FF:001182">
    <property type="entry name" value="Zinc finger, C2H2 type"/>
    <property type="match status" value="1"/>
</dbReference>
<feature type="domain" description="C2H2-type" evidence="13">
    <location>
        <begin position="997"/>
        <end position="1024"/>
    </location>
</feature>
<dbReference type="OrthoDB" id="5984430at2759"/>
<keyword evidence="5 11" id="KW-0863">Zinc-finger</keyword>
<feature type="domain" description="C2H2-type" evidence="13">
    <location>
        <begin position="969"/>
        <end position="996"/>
    </location>
</feature>
<accession>A0A2B4RM67</accession>
<feature type="compositionally biased region" description="Basic and acidic residues" evidence="12">
    <location>
        <begin position="1048"/>
        <end position="1061"/>
    </location>
</feature>
<feature type="domain" description="C2H2-type" evidence="13">
    <location>
        <begin position="605"/>
        <end position="632"/>
    </location>
</feature>
<gene>
    <name evidence="14" type="primary">ZNF271</name>
    <name evidence="14" type="ORF">AWC38_SpisGene18322</name>
</gene>
<evidence type="ECO:0000256" key="9">
    <source>
        <dbReference type="ARBA" id="ARBA00023163"/>
    </source>
</evidence>
<dbReference type="GO" id="GO:0003677">
    <property type="term" value="F:DNA binding"/>
    <property type="evidence" value="ECO:0007669"/>
    <property type="project" value="UniProtKB-KW"/>
</dbReference>
<keyword evidence="6" id="KW-0862">Zinc</keyword>
<feature type="domain" description="C2H2-type" evidence="13">
    <location>
        <begin position="885"/>
        <end position="912"/>
    </location>
</feature>
<evidence type="ECO:0000259" key="13">
    <source>
        <dbReference type="PROSITE" id="PS50157"/>
    </source>
</evidence>
<dbReference type="PROSITE" id="PS00028">
    <property type="entry name" value="ZINC_FINGER_C2H2_1"/>
    <property type="match status" value="15"/>
</dbReference>
<dbReference type="PANTHER" id="PTHR23235:SF142">
    <property type="entry name" value="ZINC FINGER PROTEIN 384"/>
    <property type="match status" value="1"/>
</dbReference>
<protein>
    <submittedName>
        <fullName evidence="14">Zinc finger protein 271</fullName>
    </submittedName>
</protein>
<evidence type="ECO:0000256" key="3">
    <source>
        <dbReference type="ARBA" id="ARBA00022723"/>
    </source>
</evidence>
<dbReference type="EMBL" id="LSMT01000478">
    <property type="protein sequence ID" value="PFX17355.1"/>
    <property type="molecule type" value="Genomic_DNA"/>
</dbReference>
<dbReference type="FunFam" id="3.30.160.60:FF:000690">
    <property type="entry name" value="Zinc finger protein 354C"/>
    <property type="match status" value="1"/>
</dbReference>
<dbReference type="GO" id="GO:0032502">
    <property type="term" value="P:developmental process"/>
    <property type="evidence" value="ECO:0007669"/>
    <property type="project" value="UniProtKB-ARBA"/>
</dbReference>
<feature type="domain" description="C2H2-type" evidence="13">
    <location>
        <begin position="829"/>
        <end position="856"/>
    </location>
</feature>
<evidence type="ECO:0000256" key="10">
    <source>
        <dbReference type="ARBA" id="ARBA00023242"/>
    </source>
</evidence>
<evidence type="ECO:0000256" key="6">
    <source>
        <dbReference type="ARBA" id="ARBA00022833"/>
    </source>
</evidence>
<feature type="domain" description="C2H2-type" evidence="13">
    <location>
        <begin position="773"/>
        <end position="800"/>
    </location>
</feature>
<evidence type="ECO:0000256" key="4">
    <source>
        <dbReference type="ARBA" id="ARBA00022737"/>
    </source>
</evidence>
<dbReference type="FunFam" id="3.30.160.60:FF:001485">
    <property type="entry name" value="Krueppel-related zinc finger protein"/>
    <property type="match status" value="8"/>
</dbReference>
<feature type="domain" description="C2H2-type" evidence="13">
    <location>
        <begin position="661"/>
        <end position="688"/>
    </location>
</feature>
<feature type="region of interest" description="Disordered" evidence="12">
    <location>
        <begin position="1048"/>
        <end position="1072"/>
    </location>
</feature>
<keyword evidence="7" id="KW-0805">Transcription regulation</keyword>
<evidence type="ECO:0000256" key="7">
    <source>
        <dbReference type="ARBA" id="ARBA00023015"/>
    </source>
</evidence>
<dbReference type="FunFam" id="3.30.160.60:FF:001465">
    <property type="entry name" value="Zinc finger protein 560"/>
    <property type="match status" value="1"/>
</dbReference>
<evidence type="ECO:0000256" key="2">
    <source>
        <dbReference type="ARBA" id="ARBA00006991"/>
    </source>
</evidence>
<dbReference type="FunFam" id="3.30.160.60:FF:000446">
    <property type="entry name" value="Zinc finger protein"/>
    <property type="match status" value="1"/>
</dbReference>
<keyword evidence="10" id="KW-0539">Nucleus</keyword>
<evidence type="ECO:0000313" key="15">
    <source>
        <dbReference type="Proteomes" id="UP000225706"/>
    </source>
</evidence>
<evidence type="ECO:0000256" key="1">
    <source>
        <dbReference type="ARBA" id="ARBA00004123"/>
    </source>
</evidence>
<evidence type="ECO:0000256" key="5">
    <source>
        <dbReference type="ARBA" id="ARBA00022771"/>
    </source>
</evidence>
<evidence type="ECO:0000313" key="14">
    <source>
        <dbReference type="EMBL" id="PFX17355.1"/>
    </source>
</evidence>
<comment type="similarity">
    <text evidence="2">Belongs to the krueppel C2H2-type zinc-finger protein family.</text>
</comment>
<feature type="compositionally biased region" description="Low complexity" evidence="12">
    <location>
        <begin position="18"/>
        <end position="31"/>
    </location>
</feature>
<keyword evidence="9" id="KW-0804">Transcription</keyword>
<feature type="compositionally biased region" description="Polar residues" evidence="12">
    <location>
        <begin position="36"/>
        <end position="52"/>
    </location>
</feature>
<evidence type="ECO:0000256" key="8">
    <source>
        <dbReference type="ARBA" id="ARBA00023125"/>
    </source>
</evidence>
<dbReference type="SUPFAM" id="SSF57667">
    <property type="entry name" value="beta-beta-alpha zinc fingers"/>
    <property type="match status" value="9"/>
</dbReference>
<comment type="caution">
    <text evidence="14">The sequence shown here is derived from an EMBL/GenBank/DDBJ whole genome shotgun (WGS) entry which is preliminary data.</text>
</comment>
<dbReference type="InterPro" id="IPR013087">
    <property type="entry name" value="Znf_C2H2_type"/>
</dbReference>
<feature type="domain" description="C2H2-type" evidence="13">
    <location>
        <begin position="633"/>
        <end position="660"/>
    </location>
</feature>
<sequence>MFVFPDGPGTSKRLRRNTQASTSSPTSTQSSDGKQESASQSMASQLDKTLQNKEMTSSDLTFDQLVTQCQTAMFKYYESRPEVPLYDPAVMRDFSEKNASGLFDLLLSKHVPTDLQKTKIAHMASAMLDIHPHIPAFKRTNVSPHRQVKVNIRGEDKMCLGGADSSAVLLHINRDWPGWYYPKKLIANNYTGKYTSLIPEQGQFHVTLNAVEDTVIIFKHFFDKLFSYLFGGLLPKKPRPYQSSLCVTAALLGWLMVREQVPKKFNLCKSYEFVSTLYLLEDVVPLVYYQYQIFRTGNLKLYMSVMAQMAILFNTWRRRHYDKSTLSFLSDSDYQKNFLPDYWKCKQHCLNLFVEKKIKIWHSMLRANTQSHDNSSNIERVVKTIASTGFLTTFCGAFVPDYMRGKSNFNFWQIVGKSAEFILKLFSEIAKNTKKAHLGWEIVKGKLQILQVLLKDDVLDCRVGQGKVPLRSHHQSQVFAYQSEFDVFNGHFYARDRNEDKEDNSGQHKASIVLCLILQSLPTYVNDVDGLRGKASRVKMRHTKRQSGLRRANTDNCFHSERNQTTHFGTPSDERPYKCTQCEKSFKNIHGLYRHGRVHSDEKPYHCTQCEKRFKHQHGLHRHFKVHSDKKPHQSTPCEKSFKHQRLLHRHVRVHSGEKPYKCTHCDKTFNQSGNLQRHLRVHSGEKPYKCTNCNKTFNQAGNLKTHLVIHSDEKPYKCTHCDKTFNRPANLKRHLRVHSGEKPYKCTHCDKTFNRPENLQTHLRVHSGEKPYKCTHCDKTFNHPANWQRHLRVHSGEKPYKCTHCDKTFNHSPNLQRHLRVHSGEKPYKCTHCDKTFSQAGNLQKHLLVHSGEKPYKCTHCDKTFNHPANMKRHLRVHSGEKPYKRTHCDKRLNRAGTLQRHLRVHSDEKPYKCTHCDKRFNRAGTLQRHLRVHSGEKPYKCTHCDKRFSQAGNLQAHLRVHRGEKPYKCTHCDKTFSRAGNLQTHLRVHSGEKPYKCTHCDKTFNQSGILQRHLRVHSCEKPYKCTHCDRTFNQSGNLQRHLRVHSGDRNQDKEDESGQHKGCAASKQKI</sequence>
<dbReference type="GO" id="GO:0000122">
    <property type="term" value="P:negative regulation of transcription by RNA polymerase II"/>
    <property type="evidence" value="ECO:0007669"/>
    <property type="project" value="UniProtKB-ARBA"/>
</dbReference>
<feature type="domain" description="C2H2-type" evidence="13">
    <location>
        <begin position="941"/>
        <end position="968"/>
    </location>
</feature>
<proteinExistence type="inferred from homology"/>
<feature type="domain" description="C2H2-type" evidence="13">
    <location>
        <begin position="745"/>
        <end position="772"/>
    </location>
</feature>
<dbReference type="PANTHER" id="PTHR23235">
    <property type="entry name" value="KRUEPPEL-LIKE TRANSCRIPTION FACTOR"/>
    <property type="match status" value="1"/>
</dbReference>
<keyword evidence="4" id="KW-0677">Repeat</keyword>
<feature type="domain" description="C2H2-type" evidence="13">
    <location>
        <begin position="577"/>
        <end position="604"/>
    </location>
</feature>
<dbReference type="AlphaFoldDB" id="A0A2B4RM67"/>
<reference evidence="15" key="1">
    <citation type="journal article" date="2017" name="bioRxiv">
        <title>Comparative analysis of the genomes of Stylophora pistillata and Acropora digitifera provides evidence for extensive differences between species of corals.</title>
        <authorList>
            <person name="Voolstra C.R."/>
            <person name="Li Y."/>
            <person name="Liew Y.J."/>
            <person name="Baumgarten S."/>
            <person name="Zoccola D."/>
            <person name="Flot J.-F."/>
            <person name="Tambutte S."/>
            <person name="Allemand D."/>
            <person name="Aranda M."/>
        </authorList>
    </citation>
    <scope>NUCLEOTIDE SEQUENCE [LARGE SCALE GENOMIC DNA]</scope>
</reference>
<dbReference type="FunFam" id="3.30.160.60:FF:001954">
    <property type="entry name" value="Zinc finger protein 787"/>
    <property type="match status" value="1"/>
</dbReference>